<protein>
    <recommendedName>
        <fullName evidence="3">Peptidase C39-like domain-containing protein</fullName>
    </recommendedName>
</protein>
<dbReference type="EMBL" id="JAYGHT010000136">
    <property type="protein sequence ID" value="MEA5521671.1"/>
    <property type="molecule type" value="Genomic_DNA"/>
</dbReference>
<evidence type="ECO:0000313" key="2">
    <source>
        <dbReference type="Proteomes" id="UP001301728"/>
    </source>
</evidence>
<gene>
    <name evidence="1" type="ORF">VB854_22285</name>
</gene>
<proteinExistence type="predicted"/>
<evidence type="ECO:0000313" key="1">
    <source>
        <dbReference type="EMBL" id="MEA5521671.1"/>
    </source>
</evidence>
<evidence type="ECO:0008006" key="3">
    <source>
        <dbReference type="Google" id="ProtNLM"/>
    </source>
</evidence>
<name>A0ABU5U3B7_9CYAN</name>
<sequence>MSQFVQFNLCETNASDMGKTIKVLDRRISINTQLNFKVPYHSQLNNLEHPLGACNVVTCVAIVLKYYGIDSRSAQEINNDVQLEDVLFRKTEEWDEQYGYTSSTKTRHITQFMQRLLREWGEEHGSRIIINYDKDDFNMEVQAYITSSLMELGISSPILIECSHLGCMVNATDNCGFSGYRRGYLAFDDWRSH</sequence>
<organism evidence="1 2">
    <name type="scientific">Limnoraphis robusta CCNP1315</name>
    <dbReference type="NCBI Taxonomy" id="3110306"/>
    <lineage>
        <taxon>Bacteria</taxon>
        <taxon>Bacillati</taxon>
        <taxon>Cyanobacteriota</taxon>
        <taxon>Cyanophyceae</taxon>
        <taxon>Oscillatoriophycideae</taxon>
        <taxon>Oscillatoriales</taxon>
        <taxon>Sirenicapillariaceae</taxon>
        <taxon>Limnoraphis</taxon>
    </lineage>
</organism>
<reference evidence="1 2" key="1">
    <citation type="submission" date="2023-12" db="EMBL/GenBank/DDBJ databases">
        <title>Baltic Sea Cyanobacteria.</title>
        <authorList>
            <person name="Delbaje E."/>
            <person name="Fewer D.P."/>
            <person name="Shishido T.K."/>
        </authorList>
    </citation>
    <scope>NUCLEOTIDE SEQUENCE [LARGE SCALE GENOMIC DNA]</scope>
    <source>
        <strain evidence="1 2">CCNP 1315</strain>
    </source>
</reference>
<keyword evidence="2" id="KW-1185">Reference proteome</keyword>
<comment type="caution">
    <text evidence="1">The sequence shown here is derived from an EMBL/GenBank/DDBJ whole genome shotgun (WGS) entry which is preliminary data.</text>
</comment>
<dbReference type="RefSeq" id="WP_323221984.1">
    <property type="nucleotide sequence ID" value="NZ_JAYGHT010000136.1"/>
</dbReference>
<accession>A0ABU5U3B7</accession>
<dbReference type="Proteomes" id="UP001301728">
    <property type="component" value="Unassembled WGS sequence"/>
</dbReference>